<dbReference type="InterPro" id="IPR036388">
    <property type="entry name" value="WH-like_DNA-bd_sf"/>
</dbReference>
<dbReference type="Pfam" id="PF01418">
    <property type="entry name" value="HTH_6"/>
    <property type="match status" value="1"/>
</dbReference>
<dbReference type="InterPro" id="IPR009057">
    <property type="entry name" value="Homeodomain-like_sf"/>
</dbReference>
<dbReference type="EMBL" id="BMIS01000003">
    <property type="protein sequence ID" value="GGE65419.1"/>
    <property type="molecule type" value="Genomic_DNA"/>
</dbReference>
<feature type="domain" description="HTH rpiR-type" evidence="5">
    <location>
        <begin position="9"/>
        <end position="85"/>
    </location>
</feature>
<name>A0A917EP44_9MICC</name>
<dbReference type="InterPro" id="IPR001347">
    <property type="entry name" value="SIS_dom"/>
</dbReference>
<organism evidence="6 7">
    <name type="scientific">Nesterenkonia cremea</name>
    <dbReference type="NCBI Taxonomy" id="1882340"/>
    <lineage>
        <taxon>Bacteria</taxon>
        <taxon>Bacillati</taxon>
        <taxon>Actinomycetota</taxon>
        <taxon>Actinomycetes</taxon>
        <taxon>Micrococcales</taxon>
        <taxon>Micrococcaceae</taxon>
        <taxon>Nesterenkonia</taxon>
    </lineage>
</organism>
<evidence type="ECO:0000313" key="7">
    <source>
        <dbReference type="Proteomes" id="UP000633136"/>
    </source>
</evidence>
<comment type="caution">
    <text evidence="6">The sequence shown here is derived from an EMBL/GenBank/DDBJ whole genome shotgun (WGS) entry which is preliminary data.</text>
</comment>
<dbReference type="Gene3D" id="3.40.50.10490">
    <property type="entry name" value="Glucose-6-phosphate isomerase like protein, domain 1"/>
    <property type="match status" value="1"/>
</dbReference>
<keyword evidence="1" id="KW-0805">Transcription regulation</keyword>
<keyword evidence="2" id="KW-0238">DNA-binding</keyword>
<evidence type="ECO:0000256" key="1">
    <source>
        <dbReference type="ARBA" id="ARBA00023015"/>
    </source>
</evidence>
<dbReference type="GO" id="GO:0003700">
    <property type="term" value="F:DNA-binding transcription factor activity"/>
    <property type="evidence" value="ECO:0007669"/>
    <property type="project" value="InterPro"/>
</dbReference>
<protein>
    <submittedName>
        <fullName evidence="6">RpiR family transcriptional regulator</fullName>
    </submittedName>
</protein>
<dbReference type="Proteomes" id="UP000633136">
    <property type="component" value="Unassembled WGS sequence"/>
</dbReference>
<feature type="region of interest" description="Disordered" evidence="4">
    <location>
        <begin position="88"/>
        <end position="108"/>
    </location>
</feature>
<reference evidence="6" key="2">
    <citation type="submission" date="2020-09" db="EMBL/GenBank/DDBJ databases">
        <authorList>
            <person name="Sun Q."/>
            <person name="Zhou Y."/>
        </authorList>
    </citation>
    <scope>NUCLEOTIDE SEQUENCE</scope>
    <source>
        <strain evidence="6">CGMCC 1.15388</strain>
    </source>
</reference>
<dbReference type="AlphaFoldDB" id="A0A917EP44"/>
<evidence type="ECO:0000256" key="3">
    <source>
        <dbReference type="ARBA" id="ARBA00023163"/>
    </source>
</evidence>
<dbReference type="PANTHER" id="PTHR30514">
    <property type="entry name" value="GLUCOKINASE"/>
    <property type="match status" value="1"/>
</dbReference>
<proteinExistence type="predicted"/>
<gene>
    <name evidence="6" type="ORF">GCM10011401_10850</name>
</gene>
<dbReference type="CDD" id="cd05013">
    <property type="entry name" value="SIS_RpiR"/>
    <property type="match status" value="1"/>
</dbReference>
<keyword evidence="3" id="KW-0804">Transcription</keyword>
<dbReference type="Pfam" id="PF01380">
    <property type="entry name" value="SIS"/>
    <property type="match status" value="1"/>
</dbReference>
<dbReference type="PROSITE" id="PS51071">
    <property type="entry name" value="HTH_RPIR"/>
    <property type="match status" value="1"/>
</dbReference>
<evidence type="ECO:0000259" key="5">
    <source>
        <dbReference type="PROSITE" id="PS51071"/>
    </source>
</evidence>
<dbReference type="InterPro" id="IPR000281">
    <property type="entry name" value="HTH_RpiR"/>
</dbReference>
<dbReference type="GO" id="GO:1901135">
    <property type="term" value="P:carbohydrate derivative metabolic process"/>
    <property type="evidence" value="ECO:0007669"/>
    <property type="project" value="InterPro"/>
</dbReference>
<evidence type="ECO:0000256" key="4">
    <source>
        <dbReference type="SAM" id="MobiDB-lite"/>
    </source>
</evidence>
<sequence>MAEETPREIRIDARIDARYGSLPPQERRVADFLLEHLGDLAIFSAADISRETGVSKATVSRLFRKLDFDDFKEVRDHARALRHRGLPTASPVITGDSEDSSGVARHEAKEQENLSRLVALLGDGRLTDAVGRIAAAERVVIVGLRNSYPVALHLHQQLIQARDQVRVAPQPGQTLGEEVAGLGEKDLVIAIGFRRRPAVFQRLIDRLEQSPVQVICIGDGTSRRYAVQADCWLECPIDSAGAFDSYATAMSLVGVLANSVLNERISTGRKRISAIAAVYDDLDELEL</sequence>
<accession>A0A917EP44</accession>
<keyword evidence="7" id="KW-1185">Reference proteome</keyword>
<dbReference type="SUPFAM" id="SSF53697">
    <property type="entry name" value="SIS domain"/>
    <property type="match status" value="1"/>
</dbReference>
<evidence type="ECO:0000313" key="6">
    <source>
        <dbReference type="EMBL" id="GGE65419.1"/>
    </source>
</evidence>
<dbReference type="GO" id="GO:0003677">
    <property type="term" value="F:DNA binding"/>
    <property type="evidence" value="ECO:0007669"/>
    <property type="project" value="UniProtKB-KW"/>
</dbReference>
<dbReference type="RefSeq" id="WP_188683442.1">
    <property type="nucleotide sequence ID" value="NZ_BMIS01000003.1"/>
</dbReference>
<dbReference type="GO" id="GO:0097367">
    <property type="term" value="F:carbohydrate derivative binding"/>
    <property type="evidence" value="ECO:0007669"/>
    <property type="project" value="InterPro"/>
</dbReference>
<dbReference type="InterPro" id="IPR047640">
    <property type="entry name" value="RpiR-like"/>
</dbReference>
<evidence type="ECO:0000256" key="2">
    <source>
        <dbReference type="ARBA" id="ARBA00023125"/>
    </source>
</evidence>
<dbReference type="Gene3D" id="1.10.10.10">
    <property type="entry name" value="Winged helix-like DNA-binding domain superfamily/Winged helix DNA-binding domain"/>
    <property type="match status" value="1"/>
</dbReference>
<dbReference type="InterPro" id="IPR046348">
    <property type="entry name" value="SIS_dom_sf"/>
</dbReference>
<dbReference type="SUPFAM" id="SSF46689">
    <property type="entry name" value="Homeodomain-like"/>
    <property type="match status" value="1"/>
</dbReference>
<reference evidence="6" key="1">
    <citation type="journal article" date="2014" name="Int. J. Syst. Evol. Microbiol.">
        <title>Complete genome sequence of Corynebacterium casei LMG S-19264T (=DSM 44701T), isolated from a smear-ripened cheese.</title>
        <authorList>
            <consortium name="US DOE Joint Genome Institute (JGI-PGF)"/>
            <person name="Walter F."/>
            <person name="Albersmeier A."/>
            <person name="Kalinowski J."/>
            <person name="Ruckert C."/>
        </authorList>
    </citation>
    <scope>NUCLEOTIDE SEQUENCE</scope>
    <source>
        <strain evidence="6">CGMCC 1.15388</strain>
    </source>
</reference>
<dbReference type="PANTHER" id="PTHR30514:SF18">
    <property type="entry name" value="RPIR-FAMILY TRANSCRIPTIONAL REGULATOR"/>
    <property type="match status" value="1"/>
</dbReference>
<dbReference type="InterPro" id="IPR035472">
    <property type="entry name" value="RpiR-like_SIS"/>
</dbReference>